<dbReference type="GO" id="GO:0030288">
    <property type="term" value="C:outer membrane-bounded periplasmic space"/>
    <property type="evidence" value="ECO:0007669"/>
    <property type="project" value="InterPro"/>
</dbReference>
<feature type="chain" id="PRO_5016440443" evidence="4">
    <location>
        <begin position="29"/>
        <end position="330"/>
    </location>
</feature>
<evidence type="ECO:0000256" key="1">
    <source>
        <dbReference type="ARBA" id="ARBA00009023"/>
    </source>
</evidence>
<evidence type="ECO:0000256" key="4">
    <source>
        <dbReference type="SAM" id="SignalP"/>
    </source>
</evidence>
<evidence type="ECO:0000313" key="5">
    <source>
        <dbReference type="EMBL" id="ASJ73850.1"/>
    </source>
</evidence>
<keyword evidence="6" id="KW-1185">Reference proteome</keyword>
<protein>
    <submittedName>
        <fullName evidence="5">Solute-binding protein</fullName>
    </submittedName>
</protein>
<evidence type="ECO:0000256" key="2">
    <source>
        <dbReference type="ARBA" id="ARBA00022448"/>
    </source>
</evidence>
<name>A0A2Z2NYC2_9GAMM</name>
<gene>
    <name evidence="5" type="ORF">IMCC3135_18855</name>
</gene>
<dbReference type="AlphaFoldDB" id="A0A2Z2NYC2"/>
<sequence>MKLSFKLKASSALLSAALLAAASSPAMAKEFKISLGGGEGTAQHALAAKFVEGLEANTEHTARIYSNSQLGSEQDTVNDASMGVLDFSVVAINNITPFSPTVGVFTLPYIIETLEEAETLVQSPAAQELIENTVRDAGVRIVGWTFSGFRVLTNSKRPVEGLADLQNLVIRVPKNEIMIDTYRAWGVNPTPMAWAELFSALQQKVVDGQDLALVDIASLKFYEVQKYITNIHYNFLLEPMIISEGVFQDQSEADQAAILAAGKEATLYSAEFLRSSEADAIAKLKEKGMEFFDVDESEWIEKATTTVWPKYYDSVGGKDKVDAVIAALGR</sequence>
<dbReference type="Gene3D" id="3.40.190.170">
    <property type="entry name" value="Bacterial extracellular solute-binding protein, family 7"/>
    <property type="match status" value="1"/>
</dbReference>
<organism evidence="5 6">
    <name type="scientific">Granulosicoccus antarcticus IMCC3135</name>
    <dbReference type="NCBI Taxonomy" id="1192854"/>
    <lineage>
        <taxon>Bacteria</taxon>
        <taxon>Pseudomonadati</taxon>
        <taxon>Pseudomonadota</taxon>
        <taxon>Gammaproteobacteria</taxon>
        <taxon>Chromatiales</taxon>
        <taxon>Granulosicoccaceae</taxon>
        <taxon>Granulosicoccus</taxon>
    </lineage>
</organism>
<dbReference type="PIRSF" id="PIRSF006470">
    <property type="entry name" value="DctB"/>
    <property type="match status" value="1"/>
</dbReference>
<dbReference type="InterPro" id="IPR004682">
    <property type="entry name" value="TRAP_DctP"/>
</dbReference>
<dbReference type="NCBIfam" id="NF037995">
    <property type="entry name" value="TRAP_S1"/>
    <property type="match status" value="1"/>
</dbReference>
<dbReference type="PANTHER" id="PTHR33376:SF7">
    <property type="entry name" value="C4-DICARBOXYLATE-BINDING PROTEIN DCTB"/>
    <property type="match status" value="1"/>
</dbReference>
<proteinExistence type="inferred from homology"/>
<dbReference type="InterPro" id="IPR038404">
    <property type="entry name" value="TRAP_DctP_sf"/>
</dbReference>
<dbReference type="Proteomes" id="UP000250079">
    <property type="component" value="Chromosome"/>
</dbReference>
<reference evidence="5 6" key="1">
    <citation type="submission" date="2016-12" db="EMBL/GenBank/DDBJ databases">
        <authorList>
            <person name="Song W.-J."/>
            <person name="Kurnit D.M."/>
        </authorList>
    </citation>
    <scope>NUCLEOTIDE SEQUENCE [LARGE SCALE GENOMIC DNA]</scope>
    <source>
        <strain evidence="5 6">IMCC3135</strain>
    </source>
</reference>
<comment type="similarity">
    <text evidence="1">Belongs to the bacterial solute-binding protein 7 family.</text>
</comment>
<dbReference type="InterPro" id="IPR018389">
    <property type="entry name" value="DctP_fam"/>
</dbReference>
<dbReference type="OrthoDB" id="9771186at2"/>
<accession>A0A2Z2NYC2</accession>
<dbReference type="GO" id="GO:0055085">
    <property type="term" value="P:transmembrane transport"/>
    <property type="evidence" value="ECO:0007669"/>
    <property type="project" value="InterPro"/>
</dbReference>
<keyword evidence="2" id="KW-0813">Transport</keyword>
<dbReference type="RefSeq" id="WP_088918980.1">
    <property type="nucleotide sequence ID" value="NZ_CP018632.1"/>
</dbReference>
<evidence type="ECO:0000256" key="3">
    <source>
        <dbReference type="ARBA" id="ARBA00022729"/>
    </source>
</evidence>
<feature type="signal peptide" evidence="4">
    <location>
        <begin position="1"/>
        <end position="28"/>
    </location>
</feature>
<dbReference type="KEGG" id="gai:IMCC3135_18855"/>
<evidence type="ECO:0000313" key="6">
    <source>
        <dbReference type="Proteomes" id="UP000250079"/>
    </source>
</evidence>
<dbReference type="Pfam" id="PF03480">
    <property type="entry name" value="DctP"/>
    <property type="match status" value="1"/>
</dbReference>
<dbReference type="PANTHER" id="PTHR33376">
    <property type="match status" value="1"/>
</dbReference>
<dbReference type="EMBL" id="CP018632">
    <property type="protein sequence ID" value="ASJ73850.1"/>
    <property type="molecule type" value="Genomic_DNA"/>
</dbReference>
<keyword evidence="3 4" id="KW-0732">Signal</keyword>
<dbReference type="CDD" id="cd13603">
    <property type="entry name" value="PBP2_TRAP_Siap_TeaA_like"/>
    <property type="match status" value="1"/>
</dbReference>